<feature type="compositionally biased region" description="Basic and acidic residues" evidence="1">
    <location>
        <begin position="503"/>
        <end position="523"/>
    </location>
</feature>
<dbReference type="PANTHER" id="PTHR40765">
    <property type="entry name" value="ESX-2 SECRETION SYSTEM ATPASE ECCB2"/>
    <property type="match status" value="1"/>
</dbReference>
<feature type="transmembrane region" description="Helical" evidence="2">
    <location>
        <begin position="41"/>
        <end position="61"/>
    </location>
</feature>
<dbReference type="Gene3D" id="3.30.2390.20">
    <property type="entry name" value="Type VII secretion system EccB, repeat 1 domain"/>
    <property type="match status" value="1"/>
</dbReference>
<keyword evidence="2" id="KW-1133">Transmembrane helix</keyword>
<dbReference type="EMBL" id="SZPR01000061">
    <property type="protein sequence ID" value="TKS95393.1"/>
    <property type="molecule type" value="Genomic_DNA"/>
</dbReference>
<comment type="caution">
    <text evidence="3">The sequence shown here is derived from an EMBL/GenBank/DDBJ whole genome shotgun (WGS) entry which is preliminary data.</text>
</comment>
<dbReference type="InterPro" id="IPR044857">
    <property type="entry name" value="T7SS_EccB_R1"/>
</dbReference>
<reference evidence="3 4" key="1">
    <citation type="submission" date="2019-04" db="EMBL/GenBank/DDBJ databases">
        <title>Streptomyces lasaliensis sp.nov., an Actinomycete isolated from soil which produces the polyether antibiotic lasalocid.</title>
        <authorList>
            <person name="Erwin G."/>
            <person name="Haber C."/>
        </authorList>
    </citation>
    <scope>NUCLEOTIDE SEQUENCE [LARGE SCALE GENOMIC DNA]</scope>
    <source>
        <strain evidence="3 4">DSM 40089</strain>
    </source>
</reference>
<keyword evidence="2" id="KW-0472">Membrane</keyword>
<keyword evidence="2" id="KW-0812">Transmembrane</keyword>
<feature type="compositionally biased region" description="Low complexity" evidence="1">
    <location>
        <begin position="527"/>
        <end position="537"/>
    </location>
</feature>
<organism evidence="3 4">
    <name type="scientific">Streptomyces galbus</name>
    <dbReference type="NCBI Taxonomy" id="33898"/>
    <lineage>
        <taxon>Bacteria</taxon>
        <taxon>Bacillati</taxon>
        <taxon>Actinomycetota</taxon>
        <taxon>Actinomycetes</taxon>
        <taxon>Kitasatosporales</taxon>
        <taxon>Streptomycetaceae</taxon>
        <taxon>Streptomyces</taxon>
    </lineage>
</organism>
<feature type="region of interest" description="Disordered" evidence="1">
    <location>
        <begin position="249"/>
        <end position="271"/>
    </location>
</feature>
<dbReference type="Proteomes" id="UP000308632">
    <property type="component" value="Unassembled WGS sequence"/>
</dbReference>
<evidence type="ECO:0000313" key="3">
    <source>
        <dbReference type="EMBL" id="TKS95393.1"/>
    </source>
</evidence>
<name>A0A4U5W236_STRGB</name>
<accession>A0A4U5W236</accession>
<dbReference type="AlphaFoldDB" id="A0A4U5W236"/>
<protein>
    <submittedName>
        <fullName evidence="3">Type VII secretion protein EccB</fullName>
    </submittedName>
</protein>
<proteinExistence type="predicted"/>
<evidence type="ECO:0000313" key="4">
    <source>
        <dbReference type="Proteomes" id="UP000308632"/>
    </source>
</evidence>
<evidence type="ECO:0000256" key="1">
    <source>
        <dbReference type="SAM" id="MobiDB-lite"/>
    </source>
</evidence>
<dbReference type="GO" id="GO:0005576">
    <property type="term" value="C:extracellular region"/>
    <property type="evidence" value="ECO:0007669"/>
    <property type="project" value="TreeGrafter"/>
</dbReference>
<sequence length="537" mass="53422">MQSKRDQVQAHTFMMGRLSSGLLTADPDAPESPLGRTTRGVVFGVLVTVLIGAGATVYGLLRPGGNDGWRDGPHLVVNRDTGARYLWTGTDGVLHPVRNYASARLIGGPDLETSDVGSASLRGTAVGAAVGIPGAPDTVPDAGQLDSGAWHMCVTGPGGALPSTAGGASDTGVGKPGATTVVAGAPVGSRALDGDRAALVRGPDGTEYLVWRGSRLPLDRTSDARTALGYGSEQPVPVSAAFLDALAPGPALSPPEVPGRGEDGPSLGGRASRVGQVFKVSVPGGDSTYHLLRKDGLVPLTRLGAALVLGDPATQKEAYAGRSPEVRTVGADVLREHRAQDAPPAGSAELPDAPPAALSVPRGSALCAQVDGADGGVRISSVLVPLTQLAPVAVPEGTERLRAACAPPDAAVVRPGHGVLVRALHASGAAHAGTTYLVADNGVKYRVSSRTALSALGYGAGDVTSVPAPLLAALPTGADLDPAAASGATEPKVTAPACASTEAKGDGTADKAGDAEKADKTDGADGADGADTVGAAQ</sequence>
<gene>
    <name evidence="3" type="primary">eccB</name>
    <name evidence="3" type="ORF">E4U92_35470</name>
</gene>
<feature type="region of interest" description="Disordered" evidence="1">
    <location>
        <begin position="482"/>
        <end position="537"/>
    </location>
</feature>
<evidence type="ECO:0000256" key="2">
    <source>
        <dbReference type="SAM" id="Phobius"/>
    </source>
</evidence>
<dbReference type="PANTHER" id="PTHR40765:SF2">
    <property type="entry name" value="ESX-2 SECRETION SYSTEM ATPASE ECCB2"/>
    <property type="match status" value="1"/>
</dbReference>
<dbReference type="InterPro" id="IPR007795">
    <property type="entry name" value="T7SS_EccB"/>
</dbReference>
<dbReference type="NCBIfam" id="TIGR03919">
    <property type="entry name" value="T7SS_EccB"/>
    <property type="match status" value="1"/>
</dbReference>
<dbReference type="Pfam" id="PF05108">
    <property type="entry name" value="T7SS_ESX1_EccB"/>
    <property type="match status" value="1"/>
</dbReference>
<dbReference type="RefSeq" id="WP_137304564.1">
    <property type="nucleotide sequence ID" value="NZ_JBPJFO010000001.1"/>
</dbReference>